<sequence length="98" mass="11559">MENKKQKELYEKTSHKDEIPRLNRAIGQLEGIKKMIEDKRYCPDIIIQLKAVRCAIKRIESNILKTHLEECVSESFSDREEAKNKISEIKNLLDKMQD</sequence>
<evidence type="ECO:0000313" key="2">
    <source>
        <dbReference type="Proteomes" id="UP000886865"/>
    </source>
</evidence>
<gene>
    <name evidence="1" type="ORF">IAA86_07900</name>
</gene>
<organism evidence="1 2">
    <name type="scientific">Candidatus Galligastranaerophilus intestinavium</name>
    <dbReference type="NCBI Taxonomy" id="2840836"/>
    <lineage>
        <taxon>Bacteria</taxon>
        <taxon>Candidatus Galligastranaerophilus</taxon>
    </lineage>
</organism>
<dbReference type="InterPro" id="IPR038390">
    <property type="entry name" value="Metal_Tscrpt_repr_sf"/>
</dbReference>
<accession>A0A9D1FK25</accession>
<reference evidence="1" key="2">
    <citation type="journal article" date="2021" name="PeerJ">
        <title>Extensive microbial diversity within the chicken gut microbiome revealed by metagenomics and culture.</title>
        <authorList>
            <person name="Gilroy R."/>
            <person name="Ravi A."/>
            <person name="Getino M."/>
            <person name="Pursley I."/>
            <person name="Horton D.L."/>
            <person name="Alikhan N.F."/>
            <person name="Baker D."/>
            <person name="Gharbi K."/>
            <person name="Hall N."/>
            <person name="Watson M."/>
            <person name="Adriaenssens E.M."/>
            <person name="Foster-Nyarko E."/>
            <person name="Jarju S."/>
            <person name="Secka A."/>
            <person name="Antonio M."/>
            <person name="Oren A."/>
            <person name="Chaudhuri R.R."/>
            <person name="La Ragione R."/>
            <person name="Hildebrand F."/>
            <person name="Pallen M.J."/>
        </authorList>
    </citation>
    <scope>NUCLEOTIDE SEQUENCE</scope>
    <source>
        <strain evidence="1">CHK152-2871</strain>
    </source>
</reference>
<dbReference type="PANTHER" id="PTHR33677">
    <property type="entry name" value="TRANSCRIPTIONAL REPRESSOR FRMR-RELATED"/>
    <property type="match status" value="1"/>
</dbReference>
<dbReference type="EMBL" id="DVJQ01000067">
    <property type="protein sequence ID" value="HIS74928.1"/>
    <property type="molecule type" value="Genomic_DNA"/>
</dbReference>
<dbReference type="GO" id="GO:0046872">
    <property type="term" value="F:metal ion binding"/>
    <property type="evidence" value="ECO:0007669"/>
    <property type="project" value="InterPro"/>
</dbReference>
<evidence type="ECO:0000313" key="1">
    <source>
        <dbReference type="EMBL" id="HIS74928.1"/>
    </source>
</evidence>
<comment type="caution">
    <text evidence="1">The sequence shown here is derived from an EMBL/GenBank/DDBJ whole genome shotgun (WGS) entry which is preliminary data.</text>
</comment>
<dbReference type="Pfam" id="PF02583">
    <property type="entry name" value="Trns_repr_metal"/>
    <property type="match status" value="1"/>
</dbReference>
<reference evidence="1" key="1">
    <citation type="submission" date="2020-10" db="EMBL/GenBank/DDBJ databases">
        <authorList>
            <person name="Gilroy R."/>
        </authorList>
    </citation>
    <scope>NUCLEOTIDE SEQUENCE</scope>
    <source>
        <strain evidence="1">CHK152-2871</strain>
    </source>
</reference>
<name>A0A9D1FK25_9BACT</name>
<dbReference type="AlphaFoldDB" id="A0A9D1FK25"/>
<dbReference type="InterPro" id="IPR003735">
    <property type="entry name" value="Metal_Tscrpt_repr"/>
</dbReference>
<dbReference type="GO" id="GO:0003677">
    <property type="term" value="F:DNA binding"/>
    <property type="evidence" value="ECO:0007669"/>
    <property type="project" value="InterPro"/>
</dbReference>
<dbReference type="Proteomes" id="UP000886865">
    <property type="component" value="Unassembled WGS sequence"/>
</dbReference>
<dbReference type="GO" id="GO:0045892">
    <property type="term" value="P:negative regulation of DNA-templated transcription"/>
    <property type="evidence" value="ECO:0007669"/>
    <property type="project" value="UniProtKB-ARBA"/>
</dbReference>
<proteinExistence type="predicted"/>
<dbReference type="Gene3D" id="1.20.58.1000">
    <property type="entry name" value="Metal-sensitive repressor, helix protomer"/>
    <property type="match status" value="1"/>
</dbReference>
<dbReference type="CDD" id="cd10148">
    <property type="entry name" value="CsoR-like_DUF156"/>
    <property type="match status" value="1"/>
</dbReference>
<protein>
    <submittedName>
        <fullName evidence="1">Metal-sensitive transcriptional regulator</fullName>
    </submittedName>
</protein>